<organism evidence="4">
    <name type="scientific">candidate division WOR-3 bacterium</name>
    <dbReference type="NCBI Taxonomy" id="2052148"/>
    <lineage>
        <taxon>Bacteria</taxon>
        <taxon>Bacteria division WOR-3</taxon>
    </lineage>
</organism>
<evidence type="ECO:0000256" key="3">
    <source>
        <dbReference type="PIRSR" id="PIRSR005384-1"/>
    </source>
</evidence>
<dbReference type="InterPro" id="IPR004785">
    <property type="entry name" value="RpiB"/>
</dbReference>
<dbReference type="NCBIfam" id="NF004051">
    <property type="entry name" value="PRK05571.1"/>
    <property type="match status" value="1"/>
</dbReference>
<evidence type="ECO:0000313" key="4">
    <source>
        <dbReference type="EMBL" id="HGU47327.1"/>
    </source>
</evidence>
<reference evidence="4" key="1">
    <citation type="journal article" date="2020" name="mSystems">
        <title>Genome- and Community-Level Interaction Insights into Carbon Utilization and Element Cycling Functions of Hydrothermarchaeota in Hydrothermal Sediment.</title>
        <authorList>
            <person name="Zhou Z."/>
            <person name="Liu Y."/>
            <person name="Xu W."/>
            <person name="Pan J."/>
            <person name="Luo Z.H."/>
            <person name="Li M."/>
        </authorList>
    </citation>
    <scope>NUCLEOTIDE SEQUENCE [LARGE SCALE GENOMIC DNA]</scope>
    <source>
        <strain evidence="4">SpSt-594</strain>
    </source>
</reference>
<sequence length="150" mass="17001">MKIGIGADHRGFRLKEDLKKFLEENNYQIKDFGTYSEEPCDYPDFAFPLCEALIKKEINRGILICGSGLGMSISANKVKGIRATLCLNKEMAKMARNHNNANILVLAANFTSLETAKEIVSTFLNEDFEGGRHLRRINKIRKYENRSIGK</sequence>
<dbReference type="EC" id="5.3.1.6" evidence="4"/>
<comment type="caution">
    <text evidence="4">The sequence shown here is derived from an EMBL/GenBank/DDBJ whole genome shotgun (WGS) entry which is preliminary data.</text>
</comment>
<dbReference type="NCBIfam" id="TIGR01120">
    <property type="entry name" value="rpiB"/>
    <property type="match status" value="1"/>
</dbReference>
<dbReference type="InterPro" id="IPR036569">
    <property type="entry name" value="RpiB_LacA_LacB_sf"/>
</dbReference>
<keyword evidence="2 4" id="KW-0413">Isomerase</keyword>
<dbReference type="PIRSF" id="PIRSF005384">
    <property type="entry name" value="RpiB_LacA_B"/>
    <property type="match status" value="1"/>
</dbReference>
<evidence type="ECO:0000256" key="2">
    <source>
        <dbReference type="ARBA" id="ARBA00023235"/>
    </source>
</evidence>
<dbReference type="AlphaFoldDB" id="A0A7C4VYW1"/>
<dbReference type="EMBL" id="DSZH01000093">
    <property type="protein sequence ID" value="HGU47327.1"/>
    <property type="molecule type" value="Genomic_DNA"/>
</dbReference>
<evidence type="ECO:0000256" key="1">
    <source>
        <dbReference type="ARBA" id="ARBA00008754"/>
    </source>
</evidence>
<protein>
    <submittedName>
        <fullName evidence="4">Ribose 5-phosphate isomerase B</fullName>
        <ecNumber evidence="4">5.3.1.6</ecNumber>
    </submittedName>
</protein>
<accession>A0A7C4VYW1</accession>
<feature type="active site" description="Proton acceptor" evidence="3">
    <location>
        <position position="65"/>
    </location>
</feature>
<dbReference type="PANTHER" id="PTHR30345:SF0">
    <property type="entry name" value="DNA DAMAGE-REPAIR_TOLERATION PROTEIN DRT102"/>
    <property type="match status" value="1"/>
</dbReference>
<dbReference type="SUPFAM" id="SSF89623">
    <property type="entry name" value="Ribose/Galactose isomerase RpiB/AlsB"/>
    <property type="match status" value="1"/>
</dbReference>
<gene>
    <name evidence="4" type="primary">rpiB</name>
    <name evidence="4" type="ORF">ENT60_02040</name>
</gene>
<dbReference type="GO" id="GO:0005975">
    <property type="term" value="P:carbohydrate metabolic process"/>
    <property type="evidence" value="ECO:0007669"/>
    <property type="project" value="InterPro"/>
</dbReference>
<dbReference type="NCBIfam" id="TIGR00689">
    <property type="entry name" value="rpiB_lacA_lacB"/>
    <property type="match status" value="1"/>
</dbReference>
<comment type="similarity">
    <text evidence="1">Belongs to the LacAB/RpiB family.</text>
</comment>
<dbReference type="InterPro" id="IPR003500">
    <property type="entry name" value="RpiB_LacA_LacB"/>
</dbReference>
<name>A0A7C4VYW1_UNCW3</name>
<dbReference type="PANTHER" id="PTHR30345">
    <property type="entry name" value="RIBOSE-5-PHOSPHATE ISOMERASE B"/>
    <property type="match status" value="1"/>
</dbReference>
<proteinExistence type="inferred from homology"/>
<dbReference type="GO" id="GO:0004751">
    <property type="term" value="F:ribose-5-phosphate isomerase activity"/>
    <property type="evidence" value="ECO:0007669"/>
    <property type="project" value="UniProtKB-EC"/>
</dbReference>
<dbReference type="Pfam" id="PF02502">
    <property type="entry name" value="LacAB_rpiB"/>
    <property type="match status" value="1"/>
</dbReference>
<dbReference type="Gene3D" id="3.40.1400.10">
    <property type="entry name" value="Sugar-phosphate isomerase, RpiB/LacA/LacB"/>
    <property type="match status" value="1"/>
</dbReference>
<feature type="active site" description="Proton donor" evidence="3">
    <location>
        <position position="98"/>
    </location>
</feature>